<keyword evidence="2 6" id="KW-0963">Cytoplasm</keyword>
<keyword evidence="8" id="KW-1185">Reference proteome</keyword>
<dbReference type="EC" id="2.1.1.-" evidence="6"/>
<dbReference type="PANTHER" id="PTHR43648">
    <property type="entry name" value="ELECTRON TRANSFER FLAVOPROTEIN BETA SUBUNIT LYSINE METHYLTRANSFERASE"/>
    <property type="match status" value="1"/>
</dbReference>
<comment type="similarity">
    <text evidence="1 6">Belongs to the methyltransferase superfamily. PrmA family.</text>
</comment>
<evidence type="ECO:0000313" key="8">
    <source>
        <dbReference type="Proteomes" id="UP000095463"/>
    </source>
</evidence>
<dbReference type="PANTHER" id="PTHR43648:SF1">
    <property type="entry name" value="ELECTRON TRANSFER FLAVOPROTEIN BETA SUBUNIT LYSINE METHYLTRANSFERASE"/>
    <property type="match status" value="1"/>
</dbReference>
<dbReference type="EMBL" id="LAJE02000260">
    <property type="protein sequence ID" value="OEO29747.1"/>
    <property type="molecule type" value="Genomic_DNA"/>
</dbReference>
<comment type="function">
    <text evidence="6">Methylates ribosomal protein L11.</text>
</comment>
<evidence type="ECO:0000256" key="4">
    <source>
        <dbReference type="ARBA" id="ARBA00022679"/>
    </source>
</evidence>
<dbReference type="CDD" id="cd02440">
    <property type="entry name" value="AdoMet_MTases"/>
    <property type="match status" value="1"/>
</dbReference>
<evidence type="ECO:0000256" key="2">
    <source>
        <dbReference type="ARBA" id="ARBA00022490"/>
    </source>
</evidence>
<dbReference type="InterPro" id="IPR029063">
    <property type="entry name" value="SAM-dependent_MTases_sf"/>
</dbReference>
<gene>
    <name evidence="6" type="primary">prmA</name>
    <name evidence="7" type="ORF">VW23_024340</name>
</gene>
<dbReference type="AlphaFoldDB" id="A0A1E5XMC2"/>
<sequence length="289" mass="30772">MTLSQLSTPLTKDQAYALVDAVMAREDIAITASAHENEDTGEWVFEATCDSAPDVEAFNRIARETLGGNVSFAVEAIDPTVNWVAKSLEGLQPVVAGGFYVHGSHEEHPAPSGLTAIRIDAAQAFGTGHHETTTGCLEAIDRALKRKRFRAMLDMGTGTGVLAIALAKRTHLPVLASDIDPIAVTTTVENARDNGVGRYIIAIEATGLDHRQIAAGAPYDMVVANILAGPLVSLAPGMRKVTAIGATVILSGILNTQANRVISAYSQQGIVLRQRIVKKEWTTLVLERV</sequence>
<evidence type="ECO:0000256" key="3">
    <source>
        <dbReference type="ARBA" id="ARBA00022603"/>
    </source>
</evidence>
<evidence type="ECO:0000256" key="1">
    <source>
        <dbReference type="ARBA" id="ARBA00009741"/>
    </source>
</evidence>
<comment type="caution">
    <text evidence="7">The sequence shown here is derived from an EMBL/GenBank/DDBJ whole genome shotgun (WGS) entry which is preliminary data.</text>
</comment>
<dbReference type="NCBIfam" id="NF001784">
    <property type="entry name" value="PRK00517.2-1"/>
    <property type="match status" value="1"/>
</dbReference>
<name>A0A1E5XMC2_9HYPH</name>
<feature type="binding site" evidence="6">
    <location>
        <position position="225"/>
    </location>
    <ligand>
        <name>S-adenosyl-L-methionine</name>
        <dbReference type="ChEBI" id="CHEBI:59789"/>
    </ligand>
</feature>
<dbReference type="HAMAP" id="MF_00735">
    <property type="entry name" value="Methyltr_PrmA"/>
    <property type="match status" value="1"/>
</dbReference>
<organism evidence="7 8">
    <name type="scientific">Devosia insulae DS-56</name>
    <dbReference type="NCBI Taxonomy" id="1116389"/>
    <lineage>
        <taxon>Bacteria</taxon>
        <taxon>Pseudomonadati</taxon>
        <taxon>Pseudomonadota</taxon>
        <taxon>Alphaproteobacteria</taxon>
        <taxon>Hyphomicrobiales</taxon>
        <taxon>Devosiaceae</taxon>
        <taxon>Devosia</taxon>
    </lineage>
</organism>
<keyword evidence="4 6" id="KW-0808">Transferase</keyword>
<dbReference type="GO" id="GO:0008276">
    <property type="term" value="F:protein methyltransferase activity"/>
    <property type="evidence" value="ECO:0007669"/>
    <property type="project" value="UniProtKB-UniRule"/>
</dbReference>
<dbReference type="GO" id="GO:0032259">
    <property type="term" value="P:methylation"/>
    <property type="evidence" value="ECO:0007669"/>
    <property type="project" value="UniProtKB-KW"/>
</dbReference>
<comment type="catalytic activity">
    <reaction evidence="6">
        <text>L-lysyl-[protein] + 3 S-adenosyl-L-methionine = N(6),N(6),N(6)-trimethyl-L-lysyl-[protein] + 3 S-adenosyl-L-homocysteine + 3 H(+)</text>
        <dbReference type="Rhea" id="RHEA:54192"/>
        <dbReference type="Rhea" id="RHEA-COMP:9752"/>
        <dbReference type="Rhea" id="RHEA-COMP:13826"/>
        <dbReference type="ChEBI" id="CHEBI:15378"/>
        <dbReference type="ChEBI" id="CHEBI:29969"/>
        <dbReference type="ChEBI" id="CHEBI:57856"/>
        <dbReference type="ChEBI" id="CHEBI:59789"/>
        <dbReference type="ChEBI" id="CHEBI:61961"/>
    </reaction>
</comment>
<reference evidence="7 8" key="1">
    <citation type="journal article" date="2015" name="Genome Announc.">
        <title>Genome Assemblies of Three Soil-Associated Devosia species: D. insulae, D. limi, and D. soli.</title>
        <authorList>
            <person name="Hassan Y.I."/>
            <person name="Lepp D."/>
            <person name="Zhou T."/>
        </authorList>
    </citation>
    <scope>NUCLEOTIDE SEQUENCE [LARGE SCALE GENOMIC DNA]</scope>
    <source>
        <strain evidence="7 8">DS-56</strain>
    </source>
</reference>
<accession>A0A1E5XMC2</accession>
<keyword evidence="5 6" id="KW-0949">S-adenosyl-L-methionine</keyword>
<feature type="binding site" evidence="6">
    <location>
        <position position="178"/>
    </location>
    <ligand>
        <name>S-adenosyl-L-methionine</name>
        <dbReference type="ChEBI" id="CHEBI:59789"/>
    </ligand>
</feature>
<feature type="binding site" evidence="6">
    <location>
        <position position="156"/>
    </location>
    <ligand>
        <name>S-adenosyl-L-methionine</name>
        <dbReference type="ChEBI" id="CHEBI:59789"/>
    </ligand>
</feature>
<dbReference type="Pfam" id="PF06325">
    <property type="entry name" value="PrmA"/>
    <property type="match status" value="1"/>
</dbReference>
<dbReference type="InterPro" id="IPR050078">
    <property type="entry name" value="Ribosomal_L11_MeTrfase_PrmA"/>
</dbReference>
<dbReference type="SUPFAM" id="SSF53335">
    <property type="entry name" value="S-adenosyl-L-methionine-dependent methyltransferases"/>
    <property type="match status" value="1"/>
</dbReference>
<dbReference type="GO" id="GO:0005737">
    <property type="term" value="C:cytoplasm"/>
    <property type="evidence" value="ECO:0007669"/>
    <property type="project" value="UniProtKB-SubCell"/>
</dbReference>
<dbReference type="OrthoDB" id="9785995at2"/>
<keyword evidence="3 6" id="KW-0489">Methyltransferase</keyword>
<protein>
    <recommendedName>
        <fullName evidence="6">Ribosomal protein L11 methyltransferase</fullName>
        <shortName evidence="6">L11 Mtase</shortName>
        <ecNumber evidence="6">2.1.1.-</ecNumber>
    </recommendedName>
</protein>
<dbReference type="InterPro" id="IPR004498">
    <property type="entry name" value="Ribosomal_PrmA_MeTrfase"/>
</dbReference>
<feature type="binding site" evidence="6">
    <location>
        <position position="133"/>
    </location>
    <ligand>
        <name>S-adenosyl-L-methionine</name>
        <dbReference type="ChEBI" id="CHEBI:59789"/>
    </ligand>
</feature>
<dbReference type="RefSeq" id="WP_069911022.1">
    <property type="nucleotide sequence ID" value="NZ_LAJE02000260.1"/>
</dbReference>
<comment type="subcellular location">
    <subcellularLocation>
        <location evidence="6">Cytoplasm</location>
    </subcellularLocation>
</comment>
<evidence type="ECO:0000256" key="6">
    <source>
        <dbReference type="HAMAP-Rule" id="MF_00735"/>
    </source>
</evidence>
<proteinExistence type="inferred from homology"/>
<dbReference type="Proteomes" id="UP000095463">
    <property type="component" value="Unassembled WGS sequence"/>
</dbReference>
<evidence type="ECO:0000313" key="7">
    <source>
        <dbReference type="EMBL" id="OEO29747.1"/>
    </source>
</evidence>
<dbReference type="Gene3D" id="3.40.50.150">
    <property type="entry name" value="Vaccinia Virus protein VP39"/>
    <property type="match status" value="1"/>
</dbReference>
<evidence type="ECO:0000256" key="5">
    <source>
        <dbReference type="ARBA" id="ARBA00022691"/>
    </source>
</evidence>